<organism evidence="1 2">
    <name type="scientific">Brucella thiophenivorans</name>
    <dbReference type="NCBI Taxonomy" id="571255"/>
    <lineage>
        <taxon>Bacteria</taxon>
        <taxon>Pseudomonadati</taxon>
        <taxon>Pseudomonadota</taxon>
        <taxon>Alphaproteobacteria</taxon>
        <taxon>Hyphomicrobiales</taxon>
        <taxon>Brucellaceae</taxon>
        <taxon>Brucella/Ochrobactrum group</taxon>
        <taxon>Brucella</taxon>
    </lineage>
</organism>
<sequence>MEKVMFLIDDDLDNIITAAMNSDSLYIPEFKGLYDLSSFTEAAKMAFKCSKLHN</sequence>
<protein>
    <submittedName>
        <fullName evidence="1">Uncharacterized protein</fullName>
    </submittedName>
</protein>
<dbReference type="Proteomes" id="UP000215590">
    <property type="component" value="Unassembled WGS sequence"/>
</dbReference>
<reference evidence="1 2" key="1">
    <citation type="submission" date="2017-07" db="EMBL/GenBank/DDBJ databases">
        <title>Phylogenetic study on the rhizospheric bacterium Ochrobactrum sp. A44.</title>
        <authorList>
            <person name="Krzyzanowska D.M."/>
            <person name="Ossowicki A."/>
            <person name="Rajewska M."/>
            <person name="Maciag T."/>
            <person name="Kaczynski Z."/>
            <person name="Czerwicka M."/>
            <person name="Jafra S."/>
        </authorList>
    </citation>
    <scope>NUCLEOTIDE SEQUENCE [LARGE SCALE GENOMIC DNA]</scope>
    <source>
        <strain evidence="1 2">DSM 7216</strain>
    </source>
</reference>
<name>A0A256FTS7_9HYPH</name>
<proteinExistence type="predicted"/>
<dbReference type="EMBL" id="NNRJ01000027">
    <property type="protein sequence ID" value="OYR18267.1"/>
    <property type="molecule type" value="Genomic_DNA"/>
</dbReference>
<evidence type="ECO:0000313" key="2">
    <source>
        <dbReference type="Proteomes" id="UP000215590"/>
    </source>
</evidence>
<evidence type="ECO:0000313" key="1">
    <source>
        <dbReference type="EMBL" id="OYR18267.1"/>
    </source>
</evidence>
<dbReference type="AlphaFoldDB" id="A0A256FTS7"/>
<accession>A0A256FTS7</accession>
<keyword evidence="2" id="KW-1185">Reference proteome</keyword>
<gene>
    <name evidence="1" type="ORF">CEV31_4279</name>
</gene>
<comment type="caution">
    <text evidence="1">The sequence shown here is derived from an EMBL/GenBank/DDBJ whole genome shotgun (WGS) entry which is preliminary data.</text>
</comment>